<dbReference type="Pfam" id="PF05795">
    <property type="entry name" value="Plasmodium_Vir"/>
    <property type="match status" value="1"/>
</dbReference>
<dbReference type="AlphaFoldDB" id="A0A1A8WPH1"/>
<evidence type="ECO:0000313" key="3">
    <source>
        <dbReference type="EMBL" id="SBT02882.1"/>
    </source>
</evidence>
<organism evidence="2 5">
    <name type="scientific">Plasmodium ovale curtisi</name>
    <dbReference type="NCBI Taxonomy" id="864141"/>
    <lineage>
        <taxon>Eukaryota</taxon>
        <taxon>Sar</taxon>
        <taxon>Alveolata</taxon>
        <taxon>Apicomplexa</taxon>
        <taxon>Aconoidasida</taxon>
        <taxon>Haemosporida</taxon>
        <taxon>Plasmodiidae</taxon>
        <taxon>Plasmodium</taxon>
        <taxon>Plasmodium (Plasmodium)</taxon>
    </lineage>
</organism>
<evidence type="ECO:0000256" key="1">
    <source>
        <dbReference type="SAM" id="MobiDB-lite"/>
    </source>
</evidence>
<evidence type="ECO:0000313" key="2">
    <source>
        <dbReference type="EMBL" id="SBS93756.1"/>
    </source>
</evidence>
<feature type="compositionally biased region" description="Polar residues" evidence="1">
    <location>
        <begin position="216"/>
        <end position="227"/>
    </location>
</feature>
<accession>A0A1A8WPH1</accession>
<dbReference type="EMBL" id="FLQV01003833">
    <property type="protein sequence ID" value="SBT02882.1"/>
    <property type="molecule type" value="Genomic_DNA"/>
</dbReference>
<name>A0A1A8WPH1_PLAOA</name>
<protein>
    <submittedName>
        <fullName evidence="2">PIR Superfamily Protein</fullName>
    </submittedName>
</protein>
<reference evidence="4 5" key="2">
    <citation type="submission" date="2016-05" db="EMBL/GenBank/DDBJ databases">
        <authorList>
            <person name="Naeem Raeece"/>
        </authorList>
    </citation>
    <scope>NUCLEOTIDE SEQUENCE [LARGE SCALE GENOMIC DNA]</scope>
</reference>
<reference evidence="2" key="1">
    <citation type="submission" date="2016-05" db="EMBL/GenBank/DDBJ databases">
        <authorList>
            <person name="Lavstsen T."/>
            <person name="Jespersen J.S."/>
        </authorList>
    </citation>
    <scope>NUCLEOTIDE SEQUENCE [LARGE SCALE GENOMIC DNA]</scope>
</reference>
<evidence type="ECO:0000313" key="4">
    <source>
        <dbReference type="Proteomes" id="UP000078546"/>
    </source>
</evidence>
<feature type="region of interest" description="Disordered" evidence="1">
    <location>
        <begin position="216"/>
        <end position="247"/>
    </location>
</feature>
<dbReference type="EMBL" id="FLQU01001604">
    <property type="protein sequence ID" value="SBS93756.1"/>
    <property type="molecule type" value="Genomic_DNA"/>
</dbReference>
<dbReference type="InterPro" id="IPR008780">
    <property type="entry name" value="Plasmodium_Vir"/>
</dbReference>
<dbReference type="Proteomes" id="UP000078560">
    <property type="component" value="Unassembled WGS sequence"/>
</dbReference>
<sequence>MELFSERFYQDRERLYTDLDKYNIHCDKIIGNKERTHMLDLCKRVLKYLDQSNEWKENENEYDECILLNYWLYDKISKYFSKDEEYIDIAYGTIQGIWNNLVLDSNQRSYYNKCRPLFDMLKYNDWKKRKELYDYYVNYNTAYQIANNYEGRCKEYYAYIEGKAELYKHFGNICISDSTNCPKFYDKCISYNPDLVLRTIKCHNKIVAERAAASEQSPKASDLQQSPVKDLGSRSLSSGSELSQENSDIGKKVGQSVLGVAPVLLTASALYRYTPVGSWIRKLGGYNTNNISGMGGGEIEEFFPSSHESGDMLFGDTQNYISYQPL</sequence>
<proteinExistence type="predicted"/>
<evidence type="ECO:0000313" key="5">
    <source>
        <dbReference type="Proteomes" id="UP000078560"/>
    </source>
</evidence>
<gene>
    <name evidence="3" type="ORF">POVCU1_081770</name>
    <name evidence="2" type="ORF">POVCU2_0083440</name>
</gene>
<feature type="compositionally biased region" description="Low complexity" evidence="1">
    <location>
        <begin position="233"/>
        <end position="247"/>
    </location>
</feature>
<dbReference type="Proteomes" id="UP000078546">
    <property type="component" value="Unassembled WGS sequence"/>
</dbReference>